<dbReference type="PANTHER" id="PTHR13510:SF44">
    <property type="entry name" value="RABENOSYN-5"/>
    <property type="match status" value="1"/>
</dbReference>
<feature type="compositionally biased region" description="Low complexity" evidence="1">
    <location>
        <begin position="110"/>
        <end position="122"/>
    </location>
</feature>
<keyword evidence="3" id="KW-1185">Reference proteome</keyword>
<dbReference type="eggNOG" id="ENOG502SHVY">
    <property type="taxonomic scope" value="Eukaryota"/>
</dbReference>
<dbReference type="EnsemblProtists" id="PYU1_T003859">
    <property type="protein sequence ID" value="PYU1_T003859"/>
    <property type="gene ID" value="PYU1_G003849"/>
</dbReference>
<evidence type="ECO:0000256" key="1">
    <source>
        <dbReference type="SAM" id="MobiDB-lite"/>
    </source>
</evidence>
<dbReference type="HOGENOM" id="CLU_015303_8_2_1"/>
<organism evidence="2 3">
    <name type="scientific">Globisporangium ultimum (strain ATCC 200006 / CBS 805.95 / DAOM BR144)</name>
    <name type="common">Pythium ultimum</name>
    <dbReference type="NCBI Taxonomy" id="431595"/>
    <lineage>
        <taxon>Eukaryota</taxon>
        <taxon>Sar</taxon>
        <taxon>Stramenopiles</taxon>
        <taxon>Oomycota</taxon>
        <taxon>Peronosporomycetes</taxon>
        <taxon>Pythiales</taxon>
        <taxon>Pythiaceae</taxon>
        <taxon>Globisporangium</taxon>
    </lineage>
</organism>
<evidence type="ECO:0008006" key="4">
    <source>
        <dbReference type="Google" id="ProtNLM"/>
    </source>
</evidence>
<accession>K3WFW8</accession>
<dbReference type="AlphaFoldDB" id="K3WFW8"/>
<protein>
    <recommendedName>
        <fullName evidence="4">FYVE-type domain-containing protein</fullName>
    </recommendedName>
</protein>
<reference evidence="3" key="1">
    <citation type="journal article" date="2010" name="Genome Biol.">
        <title>Genome sequence of the necrotrophic plant pathogen Pythium ultimum reveals original pathogenicity mechanisms and effector repertoire.</title>
        <authorList>
            <person name="Levesque C.A."/>
            <person name="Brouwer H."/>
            <person name="Cano L."/>
            <person name="Hamilton J.P."/>
            <person name="Holt C."/>
            <person name="Huitema E."/>
            <person name="Raffaele S."/>
            <person name="Robideau G.P."/>
            <person name="Thines M."/>
            <person name="Win J."/>
            <person name="Zerillo M.M."/>
            <person name="Beakes G.W."/>
            <person name="Boore J.L."/>
            <person name="Busam D."/>
            <person name="Dumas B."/>
            <person name="Ferriera S."/>
            <person name="Fuerstenberg S.I."/>
            <person name="Gachon C.M."/>
            <person name="Gaulin E."/>
            <person name="Govers F."/>
            <person name="Grenville-Briggs L."/>
            <person name="Horner N."/>
            <person name="Hostetler J."/>
            <person name="Jiang R.H."/>
            <person name="Johnson J."/>
            <person name="Krajaejun T."/>
            <person name="Lin H."/>
            <person name="Meijer H.J."/>
            <person name="Moore B."/>
            <person name="Morris P."/>
            <person name="Phuntmart V."/>
            <person name="Puiu D."/>
            <person name="Shetty J."/>
            <person name="Stajich J.E."/>
            <person name="Tripathy S."/>
            <person name="Wawra S."/>
            <person name="van West P."/>
            <person name="Whitty B.R."/>
            <person name="Coutinho P.M."/>
            <person name="Henrissat B."/>
            <person name="Martin F."/>
            <person name="Thomas P.D."/>
            <person name="Tyler B.M."/>
            <person name="De Vries R.P."/>
            <person name="Kamoun S."/>
            <person name="Yandell M."/>
            <person name="Tisserat N."/>
            <person name="Buell C.R."/>
        </authorList>
    </citation>
    <scope>NUCLEOTIDE SEQUENCE</scope>
    <source>
        <strain evidence="3">DAOM:BR144</strain>
    </source>
</reference>
<feature type="region of interest" description="Disordered" evidence="1">
    <location>
        <begin position="83"/>
        <end position="128"/>
    </location>
</feature>
<proteinExistence type="predicted"/>
<dbReference type="InterPro" id="IPR052727">
    <property type="entry name" value="Rab4/Rab5_effector"/>
</dbReference>
<dbReference type="VEuPathDB" id="FungiDB:PYU1_G003849"/>
<reference evidence="2" key="3">
    <citation type="submission" date="2015-02" db="UniProtKB">
        <authorList>
            <consortium name="EnsemblProtists"/>
        </authorList>
    </citation>
    <scope>IDENTIFICATION</scope>
    <source>
        <strain evidence="2">DAOM BR144</strain>
    </source>
</reference>
<reference evidence="3" key="2">
    <citation type="submission" date="2010-04" db="EMBL/GenBank/DDBJ databases">
        <authorList>
            <person name="Buell R."/>
            <person name="Hamilton J."/>
            <person name="Hostetler J."/>
        </authorList>
    </citation>
    <scope>NUCLEOTIDE SEQUENCE [LARGE SCALE GENOMIC DNA]</scope>
    <source>
        <strain evidence="3">DAOM:BR144</strain>
    </source>
</reference>
<dbReference type="Proteomes" id="UP000019132">
    <property type="component" value="Unassembled WGS sequence"/>
</dbReference>
<evidence type="ECO:0000313" key="2">
    <source>
        <dbReference type="EnsemblProtists" id="PYU1_T003859"/>
    </source>
</evidence>
<feature type="compositionally biased region" description="Low complexity" evidence="1">
    <location>
        <begin position="89"/>
        <end position="101"/>
    </location>
</feature>
<evidence type="ECO:0000313" key="3">
    <source>
        <dbReference type="Proteomes" id="UP000019132"/>
    </source>
</evidence>
<sequence length="423" mass="46963">MPSKQFQDAVRPLRLTIAEEIMVAEESDRLVAETLAVNELFIACDRKMPKSDWKYLKTKENVQVYRAKKEALASLERECSESGYRKRSSTVSTDSTSSGYSDEGGRRTESTSYRSTDSSSSDDSPKMKKVYSCDNSVIGMSKPPGAPLVVATGIITGTVEDAAFGAVAHTDRLWRQRNAHLQSEFEDTMTLAQIRVPTPQDPFTSLVVRWATKNIGPLSRTRDCVSIEATGIALDSRGERFAYSVKHSIDWIARLPSLKHLDVVRAKSSMCYITRQYDASSVEIFCRGFADSACTSDLMCTDVFPNMVLSYVHVVDCSYVRKLEWLMYMKRLKRAPSIRSRSDPSHCAVCSSTFCKLSTLMKPWAPCQACDKVICPKCAVVKNLPMDVGNTSVKLTPATFCLHCMVEAKEAPACSVAATMMQV</sequence>
<dbReference type="PANTHER" id="PTHR13510">
    <property type="entry name" value="FYVE-FINGER-CONTAINING RAB5 EFFECTOR PROTEIN RABENOSYN-5-RELATED"/>
    <property type="match status" value="1"/>
</dbReference>
<dbReference type="InParanoid" id="K3WFW8"/>
<name>K3WFW8_GLOUD</name>
<dbReference type="EMBL" id="GL376638">
    <property type="status" value="NOT_ANNOTATED_CDS"/>
    <property type="molecule type" value="Genomic_DNA"/>
</dbReference>